<sequence>MIDPDHARDLLRRELANPEYAPQRNWLQEAKDWIIEHVLDPILRHASSAPGIVVAVLLVLLAIAVGYSLTRFRARRAAPESVGDVVFTDATATAARLRASAAAAALRGDFTGAYLDYFRALARSGQERALVPADPGLTAHELGRPLADHFPAESGEIERAADGFDLFRYGEVPASEADVTRIRGLDERLRAARPVVTT</sequence>
<evidence type="ECO:0000259" key="2">
    <source>
        <dbReference type="Pfam" id="PF13559"/>
    </source>
</evidence>
<keyword evidence="1" id="KW-0472">Membrane</keyword>
<feature type="domain" description="Protein-glutamine gamma-glutamyltransferase-like C-terminal" evidence="2">
    <location>
        <begin position="118"/>
        <end position="186"/>
    </location>
</feature>
<dbReference type="Proteomes" id="UP001596356">
    <property type="component" value="Unassembled WGS sequence"/>
</dbReference>
<accession>A0ABW2AWJ0</accession>
<dbReference type="RefSeq" id="WP_377823472.1">
    <property type="nucleotide sequence ID" value="NZ_JBHSWJ010000002.1"/>
</dbReference>
<feature type="transmembrane region" description="Helical" evidence="1">
    <location>
        <begin position="49"/>
        <end position="69"/>
    </location>
</feature>
<reference evidence="4" key="1">
    <citation type="journal article" date="2019" name="Int. J. Syst. Evol. Microbiol.">
        <title>The Global Catalogue of Microorganisms (GCM) 10K type strain sequencing project: providing services to taxonomists for standard genome sequencing and annotation.</title>
        <authorList>
            <consortium name="The Broad Institute Genomics Platform"/>
            <consortium name="The Broad Institute Genome Sequencing Center for Infectious Disease"/>
            <person name="Wu L."/>
            <person name="Ma J."/>
        </authorList>
    </citation>
    <scope>NUCLEOTIDE SEQUENCE [LARGE SCALE GENOMIC DNA]</scope>
    <source>
        <strain evidence="4">NBRC 106593</strain>
    </source>
</reference>
<evidence type="ECO:0000313" key="4">
    <source>
        <dbReference type="Proteomes" id="UP001596356"/>
    </source>
</evidence>
<organism evidence="3 4">
    <name type="scientific">Branchiibius cervicis</name>
    <dbReference type="NCBI Taxonomy" id="908252"/>
    <lineage>
        <taxon>Bacteria</taxon>
        <taxon>Bacillati</taxon>
        <taxon>Actinomycetota</taxon>
        <taxon>Actinomycetes</taxon>
        <taxon>Micrococcales</taxon>
        <taxon>Dermacoccaceae</taxon>
        <taxon>Branchiibius</taxon>
    </lineage>
</organism>
<keyword evidence="1" id="KW-1133">Transmembrane helix</keyword>
<dbReference type="InterPro" id="IPR025403">
    <property type="entry name" value="TgpA-like_C"/>
</dbReference>
<gene>
    <name evidence="3" type="ORF">ACFQBT_13710</name>
</gene>
<proteinExistence type="predicted"/>
<evidence type="ECO:0000256" key="1">
    <source>
        <dbReference type="SAM" id="Phobius"/>
    </source>
</evidence>
<evidence type="ECO:0000313" key="3">
    <source>
        <dbReference type="EMBL" id="MFC6714810.1"/>
    </source>
</evidence>
<protein>
    <submittedName>
        <fullName evidence="3">DUF4129 domain-containing protein</fullName>
    </submittedName>
</protein>
<keyword evidence="1" id="KW-0812">Transmembrane</keyword>
<comment type="caution">
    <text evidence="3">The sequence shown here is derived from an EMBL/GenBank/DDBJ whole genome shotgun (WGS) entry which is preliminary data.</text>
</comment>
<name>A0ABW2AWJ0_9MICO</name>
<keyword evidence="4" id="KW-1185">Reference proteome</keyword>
<dbReference type="EMBL" id="JBHSWJ010000002">
    <property type="protein sequence ID" value="MFC6714810.1"/>
    <property type="molecule type" value="Genomic_DNA"/>
</dbReference>
<dbReference type="Pfam" id="PF13559">
    <property type="entry name" value="DUF4129"/>
    <property type="match status" value="1"/>
</dbReference>